<keyword evidence="3" id="KW-1185">Reference proteome</keyword>
<evidence type="ECO:0008006" key="4">
    <source>
        <dbReference type="Google" id="ProtNLM"/>
    </source>
</evidence>
<protein>
    <recommendedName>
        <fullName evidence="4">Metallothionein</fullName>
    </recommendedName>
</protein>
<dbReference type="EMBL" id="JAXAVV010000005">
    <property type="protein sequence ID" value="MDX8050422.1"/>
    <property type="molecule type" value="Genomic_DNA"/>
</dbReference>
<feature type="compositionally biased region" description="Acidic residues" evidence="1">
    <location>
        <begin position="28"/>
        <end position="38"/>
    </location>
</feature>
<reference evidence="2 3" key="2">
    <citation type="submission" date="2023-11" db="EMBL/GenBank/DDBJ databases">
        <authorList>
            <person name="Lara A.C."/>
            <person name="Chronakova A."/>
        </authorList>
    </citation>
    <scope>NUCLEOTIDE SEQUENCE [LARGE SCALE GENOMIC DNA]</scope>
    <source>
        <strain evidence="2 3">BCCO 10_0798</strain>
    </source>
</reference>
<accession>A0ABU4TQ49</accession>
<proteinExistence type="predicted"/>
<name>A0ABU4TQ49_9PSEU</name>
<gene>
    <name evidence="2" type="ORF">SK571_13605</name>
</gene>
<reference evidence="2 3" key="1">
    <citation type="submission" date="2023-11" db="EMBL/GenBank/DDBJ databases">
        <title>Lentzea sokolovensis, sp. nov., Lentzea kristufkii, sp. nov., and Lentzea miocenensis, sp. nov., rare actinobacteria from Sokolov Coal Basin, Miocene lacustrine sediment, Czech Republic.</title>
        <authorList>
            <person name="Lara A."/>
            <person name="Kotroba L."/>
            <person name="Nouioui I."/>
            <person name="Neumann-Schaal M."/>
            <person name="Mast Y."/>
            <person name="Chronakova A."/>
        </authorList>
    </citation>
    <scope>NUCLEOTIDE SEQUENCE [LARGE SCALE GENOMIC DNA]</scope>
    <source>
        <strain evidence="2 3">BCCO 10_0798</strain>
    </source>
</reference>
<sequence>MSYYDDEDDDDPADWDDDVDDRFHDDPAIGDDDGREDAADDYVFWDDDLTPPKEEPDCYSCNDGGCRACVPHTNGCDCAGCADAHVAEYELFDSPDRDEAALNLVAFAFVDEPPF</sequence>
<dbReference type="RefSeq" id="WP_319984395.1">
    <property type="nucleotide sequence ID" value="NZ_JAXAVV010000005.1"/>
</dbReference>
<dbReference type="Proteomes" id="UP001271792">
    <property type="component" value="Unassembled WGS sequence"/>
</dbReference>
<evidence type="ECO:0000313" key="2">
    <source>
        <dbReference type="EMBL" id="MDX8050422.1"/>
    </source>
</evidence>
<feature type="compositionally biased region" description="Acidic residues" evidence="1">
    <location>
        <begin position="1"/>
        <end position="20"/>
    </location>
</feature>
<feature type="region of interest" description="Disordered" evidence="1">
    <location>
        <begin position="1"/>
        <end position="38"/>
    </location>
</feature>
<comment type="caution">
    <text evidence="2">The sequence shown here is derived from an EMBL/GenBank/DDBJ whole genome shotgun (WGS) entry which is preliminary data.</text>
</comment>
<organism evidence="2 3">
    <name type="scientific">Lentzea kristufekii</name>
    <dbReference type="NCBI Taxonomy" id="3095430"/>
    <lineage>
        <taxon>Bacteria</taxon>
        <taxon>Bacillati</taxon>
        <taxon>Actinomycetota</taxon>
        <taxon>Actinomycetes</taxon>
        <taxon>Pseudonocardiales</taxon>
        <taxon>Pseudonocardiaceae</taxon>
        <taxon>Lentzea</taxon>
    </lineage>
</organism>
<evidence type="ECO:0000256" key="1">
    <source>
        <dbReference type="SAM" id="MobiDB-lite"/>
    </source>
</evidence>
<evidence type="ECO:0000313" key="3">
    <source>
        <dbReference type="Proteomes" id="UP001271792"/>
    </source>
</evidence>